<dbReference type="InterPro" id="IPR035906">
    <property type="entry name" value="MetI-like_sf"/>
</dbReference>
<dbReference type="PANTHER" id="PTHR30151">
    <property type="entry name" value="ALKANE SULFONATE ABC TRANSPORTER-RELATED, MEMBRANE SUBUNIT"/>
    <property type="match status" value="1"/>
</dbReference>
<dbReference type="PROSITE" id="PS50928">
    <property type="entry name" value="ABC_TM1"/>
    <property type="match status" value="1"/>
</dbReference>
<evidence type="ECO:0000256" key="1">
    <source>
        <dbReference type="ARBA" id="ARBA00004651"/>
    </source>
</evidence>
<gene>
    <name evidence="9" type="ORF">DM484_21980</name>
</gene>
<evidence type="ECO:0000256" key="7">
    <source>
        <dbReference type="RuleBase" id="RU363032"/>
    </source>
</evidence>
<evidence type="ECO:0000256" key="3">
    <source>
        <dbReference type="ARBA" id="ARBA00022475"/>
    </source>
</evidence>
<dbReference type="GO" id="GO:0055085">
    <property type="term" value="P:transmembrane transport"/>
    <property type="evidence" value="ECO:0007669"/>
    <property type="project" value="InterPro"/>
</dbReference>
<protein>
    <submittedName>
        <fullName evidence="9">ABC transporter permease</fullName>
    </submittedName>
</protein>
<dbReference type="AlphaFoldDB" id="A0A2W4QP42"/>
<dbReference type="PANTHER" id="PTHR30151:SF0">
    <property type="entry name" value="ABC TRANSPORTER PERMEASE PROTEIN MJ0413-RELATED"/>
    <property type="match status" value="1"/>
</dbReference>
<keyword evidence="6 7" id="KW-0472">Membrane</keyword>
<dbReference type="Proteomes" id="UP000249396">
    <property type="component" value="Unassembled WGS sequence"/>
</dbReference>
<dbReference type="Pfam" id="PF00528">
    <property type="entry name" value="BPD_transp_1"/>
    <property type="match status" value="1"/>
</dbReference>
<accession>A0A2W4QP42</accession>
<dbReference type="CDD" id="cd06261">
    <property type="entry name" value="TM_PBP2"/>
    <property type="match status" value="1"/>
</dbReference>
<sequence>MIAAIALLSAWILIAFLGLVDSVFLPSPFETLKSFFKLLSLQFFEEQLVPSTIRILFAFLLSVIIAFPLGLLSSQNPFVRKMILPVCSFARYLPVAAFVPLCILWFGIGDGQKVAVIMLGVTFPLVLLIAADTASTPTELIETGRTFGLSKAEIVRRIVLPWALPAIWEDLRISAGWAWSYLILAELVAGNSGIGYFVVQSQRYLETANVFAGILFIGLLGLLTDLIFRIIGSRLFRWV</sequence>
<keyword evidence="5 7" id="KW-1133">Transmembrane helix</keyword>
<dbReference type="EMBL" id="QJPH01000440">
    <property type="protein sequence ID" value="PZN73921.1"/>
    <property type="molecule type" value="Genomic_DNA"/>
</dbReference>
<evidence type="ECO:0000256" key="2">
    <source>
        <dbReference type="ARBA" id="ARBA00022448"/>
    </source>
</evidence>
<feature type="transmembrane region" description="Helical" evidence="7">
    <location>
        <begin position="178"/>
        <end position="198"/>
    </location>
</feature>
<dbReference type="InterPro" id="IPR000515">
    <property type="entry name" value="MetI-like"/>
</dbReference>
<reference evidence="9 10" key="1">
    <citation type="journal article" date="2018" name="Aquat. Microb. Ecol.">
        <title>Gammaproteobacterial methanotrophs dominate.</title>
        <authorList>
            <person name="Rissanen A.J."/>
            <person name="Saarenheimo J."/>
            <person name="Tiirola M."/>
            <person name="Peura S."/>
            <person name="Aalto S.L."/>
            <person name="Karvinen A."/>
            <person name="Nykanen H."/>
        </authorList>
    </citation>
    <scope>NUCLEOTIDE SEQUENCE [LARGE SCALE GENOMIC DNA]</scope>
    <source>
        <strain evidence="9">AMbin10</strain>
    </source>
</reference>
<comment type="subcellular location">
    <subcellularLocation>
        <location evidence="1 7">Cell membrane</location>
        <topology evidence="1 7">Multi-pass membrane protein</topology>
    </subcellularLocation>
</comment>
<keyword evidence="4 7" id="KW-0812">Transmembrane</keyword>
<dbReference type="GO" id="GO:0005886">
    <property type="term" value="C:plasma membrane"/>
    <property type="evidence" value="ECO:0007669"/>
    <property type="project" value="UniProtKB-SubCell"/>
</dbReference>
<evidence type="ECO:0000256" key="6">
    <source>
        <dbReference type="ARBA" id="ARBA00023136"/>
    </source>
</evidence>
<feature type="transmembrane region" description="Helical" evidence="7">
    <location>
        <begin position="210"/>
        <end position="231"/>
    </location>
</feature>
<organism evidence="9 10">
    <name type="scientific">Candidatus Methylumidiphilus alinenensis</name>
    <dbReference type="NCBI Taxonomy" id="2202197"/>
    <lineage>
        <taxon>Bacteria</taxon>
        <taxon>Pseudomonadati</taxon>
        <taxon>Pseudomonadota</taxon>
        <taxon>Gammaproteobacteria</taxon>
        <taxon>Methylococcales</taxon>
        <taxon>Candidatus Methylumidiphilus</taxon>
    </lineage>
</organism>
<name>A0A2W4QP42_9GAMM</name>
<keyword evidence="2 7" id="KW-0813">Transport</keyword>
<dbReference type="Gene3D" id="1.10.3720.10">
    <property type="entry name" value="MetI-like"/>
    <property type="match status" value="1"/>
</dbReference>
<evidence type="ECO:0000259" key="8">
    <source>
        <dbReference type="PROSITE" id="PS50928"/>
    </source>
</evidence>
<comment type="caution">
    <text evidence="9">The sequence shown here is derived from an EMBL/GenBank/DDBJ whole genome shotgun (WGS) entry which is preliminary data.</text>
</comment>
<feature type="transmembrane region" description="Helical" evidence="7">
    <location>
        <begin position="114"/>
        <end position="131"/>
    </location>
</feature>
<evidence type="ECO:0000313" key="9">
    <source>
        <dbReference type="EMBL" id="PZN73921.1"/>
    </source>
</evidence>
<feature type="domain" description="ABC transmembrane type-1" evidence="8">
    <location>
        <begin position="48"/>
        <end position="232"/>
    </location>
</feature>
<evidence type="ECO:0000313" key="10">
    <source>
        <dbReference type="Proteomes" id="UP000249396"/>
    </source>
</evidence>
<evidence type="ECO:0000256" key="4">
    <source>
        <dbReference type="ARBA" id="ARBA00022692"/>
    </source>
</evidence>
<feature type="transmembrane region" description="Helical" evidence="7">
    <location>
        <begin position="83"/>
        <end position="108"/>
    </location>
</feature>
<evidence type="ECO:0000256" key="5">
    <source>
        <dbReference type="ARBA" id="ARBA00022989"/>
    </source>
</evidence>
<comment type="similarity">
    <text evidence="7">Belongs to the binding-protein-dependent transport system permease family.</text>
</comment>
<dbReference type="SUPFAM" id="SSF161098">
    <property type="entry name" value="MetI-like"/>
    <property type="match status" value="1"/>
</dbReference>
<keyword evidence="3" id="KW-1003">Cell membrane</keyword>
<proteinExistence type="inferred from homology"/>
<feature type="transmembrane region" description="Helical" evidence="7">
    <location>
        <begin position="53"/>
        <end position="71"/>
    </location>
</feature>